<keyword evidence="4" id="KW-1003">Cell membrane</keyword>
<evidence type="ECO:0000259" key="14">
    <source>
        <dbReference type="PROSITE" id="PS50109"/>
    </source>
</evidence>
<dbReference type="PROSITE" id="PS50113">
    <property type="entry name" value="PAC"/>
    <property type="match status" value="1"/>
</dbReference>
<dbReference type="SUPFAM" id="SSF55874">
    <property type="entry name" value="ATPase domain of HSP90 chaperone/DNA topoisomerase II/histidine kinase"/>
    <property type="match status" value="1"/>
</dbReference>
<dbReference type="GO" id="GO:0005886">
    <property type="term" value="C:plasma membrane"/>
    <property type="evidence" value="ECO:0007669"/>
    <property type="project" value="UniProtKB-SubCell"/>
</dbReference>
<feature type="domain" description="Response regulatory" evidence="15">
    <location>
        <begin position="771"/>
        <end position="887"/>
    </location>
</feature>
<evidence type="ECO:0000256" key="9">
    <source>
        <dbReference type="ARBA" id="ARBA00022989"/>
    </source>
</evidence>
<dbReference type="Pfam" id="PF00512">
    <property type="entry name" value="HisKA"/>
    <property type="match status" value="1"/>
</dbReference>
<dbReference type="CDD" id="cd00156">
    <property type="entry name" value="REC"/>
    <property type="match status" value="1"/>
</dbReference>
<dbReference type="Pfam" id="PF00072">
    <property type="entry name" value="Response_reg"/>
    <property type="match status" value="1"/>
</dbReference>
<evidence type="ECO:0000256" key="3">
    <source>
        <dbReference type="ARBA" id="ARBA00012438"/>
    </source>
</evidence>
<evidence type="ECO:0000256" key="7">
    <source>
        <dbReference type="ARBA" id="ARBA00022692"/>
    </source>
</evidence>
<evidence type="ECO:0000259" key="16">
    <source>
        <dbReference type="PROSITE" id="PS50112"/>
    </source>
</evidence>
<evidence type="ECO:0000256" key="13">
    <source>
        <dbReference type="SAM" id="Phobius"/>
    </source>
</evidence>
<evidence type="ECO:0000256" key="1">
    <source>
        <dbReference type="ARBA" id="ARBA00000085"/>
    </source>
</evidence>
<feature type="transmembrane region" description="Helical" evidence="13">
    <location>
        <begin position="12"/>
        <end position="33"/>
    </location>
</feature>
<dbReference type="STRING" id="1121416.SAMN02745220_02412"/>
<feature type="domain" description="Histidine kinase" evidence="14">
    <location>
        <begin position="528"/>
        <end position="752"/>
    </location>
</feature>
<dbReference type="InterPro" id="IPR004358">
    <property type="entry name" value="Sig_transdc_His_kin-like_C"/>
</dbReference>
<dbReference type="PRINTS" id="PR00344">
    <property type="entry name" value="BCTRLSENSOR"/>
</dbReference>
<dbReference type="RefSeq" id="WP_073613701.1">
    <property type="nucleotide sequence ID" value="NZ_FRFE01000010.1"/>
</dbReference>
<evidence type="ECO:0000313" key="20">
    <source>
        <dbReference type="Proteomes" id="UP000184603"/>
    </source>
</evidence>
<dbReference type="PROSITE" id="PS50885">
    <property type="entry name" value="HAMP"/>
    <property type="match status" value="1"/>
</dbReference>
<dbReference type="Pfam" id="PF00672">
    <property type="entry name" value="HAMP"/>
    <property type="match status" value="1"/>
</dbReference>
<dbReference type="EC" id="2.7.13.3" evidence="3"/>
<evidence type="ECO:0000256" key="12">
    <source>
        <dbReference type="SAM" id="Coils"/>
    </source>
</evidence>
<feature type="coiled-coil region" evidence="12">
    <location>
        <begin position="346"/>
        <end position="373"/>
    </location>
</feature>
<dbReference type="SMART" id="SM00388">
    <property type="entry name" value="HisKA"/>
    <property type="match status" value="1"/>
</dbReference>
<dbReference type="InterPro" id="IPR036097">
    <property type="entry name" value="HisK_dim/P_sf"/>
</dbReference>
<dbReference type="Pfam" id="PF08448">
    <property type="entry name" value="PAS_4"/>
    <property type="match status" value="1"/>
</dbReference>
<dbReference type="InterPro" id="IPR033479">
    <property type="entry name" value="dCache_1"/>
</dbReference>
<dbReference type="CDD" id="cd00082">
    <property type="entry name" value="HisKA"/>
    <property type="match status" value="1"/>
</dbReference>
<dbReference type="SMART" id="SM00448">
    <property type="entry name" value="REC"/>
    <property type="match status" value="1"/>
</dbReference>
<sequence>MKKFPFLRSLRSRLTLAFIGLAVGPIVVVGLVLSFKSIHSLKNEAIAHQQIEAERIGIAVEDYVHELERVLELTSKAHGFLSLMGPEKENILEELIAYENRFEALTLVDSDGKELVHCNRIKVVSHSASVDHANDPAFQQVVKLKTNYFSPVQFNTVTGEPYLTIAIPLQSLQTGDIEYVLFGSARLKKIWDLLATLSHTDQTIFIVDDKGNIVGHPDPSVPLGGKKFQIPANPSGIVSGLNGSEVVMATKRLEFGEQSIYIVAQMEVDKALVLAREIISISSIVVIIALLLAAGLSSLVIGSIIRPLQHLSSVARTIQQGGLDQQVEYSQNDEVGELGQAFNEMTSRLRSTIENLEQEVAERKSEIAERLKVETALSNSRRMLRQILDTIPQSIFWKDINGFYLGCNQVFIEAVGLKYPELIEGKTDFDLPWPKEEAEAYRADDREVTQSNKPKRHIIEPLQQSDGKRLWIDTTKVPLLDENGKVYGILGVYEDITERQRAEEEKQELEKRLQQAQKMEAIGTLAGGIAHDFNNILGAILGYAEMIRENLPSNPEIIGDIDQVIKAGNRAKELVKQILAFSRQSETEKIPIQPAIIIKEAIKLLRPSLPTTITIKQDIAPDVGTILADPNQLHQVLMNLCTNAFHAMEIHGGTLSISLHTKVLTPEELGDNPKIQPGNFMQLSVRDSGTGIPPEIRKRIFDPYFTSKEIGKGTGMGLAMVHGIVQSCGGFITFESQLGEGTVFHVFLPLAETLASPEIEALENIPSGKEHILLIDDEDLLLEMGKTMLERLGYKVTIRTNGIAGLTTFQNQPDMYDLVITDQTMPGMTGIDMSRRMLQIRPDIPIVLCTGYSSVISEEKINAMGIKGFAMKPLAKRDIAVLIRKVLER</sequence>
<evidence type="ECO:0000256" key="2">
    <source>
        <dbReference type="ARBA" id="ARBA00004651"/>
    </source>
</evidence>
<dbReference type="Gene3D" id="3.30.450.20">
    <property type="entry name" value="PAS domain"/>
    <property type="match status" value="2"/>
</dbReference>
<dbReference type="InterPro" id="IPR000700">
    <property type="entry name" value="PAS-assoc_C"/>
</dbReference>
<dbReference type="SMART" id="SM00387">
    <property type="entry name" value="HATPase_c"/>
    <property type="match status" value="1"/>
</dbReference>
<evidence type="ECO:0000259" key="15">
    <source>
        <dbReference type="PROSITE" id="PS50110"/>
    </source>
</evidence>
<evidence type="ECO:0000256" key="8">
    <source>
        <dbReference type="ARBA" id="ARBA00022777"/>
    </source>
</evidence>
<feature type="coiled-coil region" evidence="12">
    <location>
        <begin position="492"/>
        <end position="522"/>
    </location>
</feature>
<dbReference type="PROSITE" id="PS50112">
    <property type="entry name" value="PAS"/>
    <property type="match status" value="1"/>
</dbReference>
<comment type="catalytic activity">
    <reaction evidence="1">
        <text>ATP + protein L-histidine = ADP + protein N-phospho-L-histidine.</text>
        <dbReference type="EC" id="2.7.13.3"/>
    </reaction>
</comment>
<dbReference type="PANTHER" id="PTHR43065">
    <property type="entry name" value="SENSOR HISTIDINE KINASE"/>
    <property type="match status" value="1"/>
</dbReference>
<feature type="modified residue" description="4-aspartylphosphate" evidence="11">
    <location>
        <position position="822"/>
    </location>
</feature>
<dbReference type="InterPro" id="IPR011006">
    <property type="entry name" value="CheY-like_superfamily"/>
</dbReference>
<dbReference type="PANTHER" id="PTHR43065:SF42">
    <property type="entry name" value="TWO-COMPONENT SENSOR PPRA"/>
    <property type="match status" value="1"/>
</dbReference>
<evidence type="ECO:0000256" key="11">
    <source>
        <dbReference type="PROSITE-ProRule" id="PRU00169"/>
    </source>
</evidence>
<dbReference type="Proteomes" id="UP000184603">
    <property type="component" value="Unassembled WGS sequence"/>
</dbReference>
<dbReference type="PROSITE" id="PS50110">
    <property type="entry name" value="RESPONSE_REGULATORY"/>
    <property type="match status" value="1"/>
</dbReference>
<dbReference type="CDD" id="cd06225">
    <property type="entry name" value="HAMP"/>
    <property type="match status" value="1"/>
</dbReference>
<dbReference type="Gene3D" id="6.10.340.10">
    <property type="match status" value="1"/>
</dbReference>
<dbReference type="InterPro" id="IPR036890">
    <property type="entry name" value="HATPase_C_sf"/>
</dbReference>
<reference evidence="19 20" key="1">
    <citation type="submission" date="2016-12" db="EMBL/GenBank/DDBJ databases">
        <authorList>
            <person name="Song W.-J."/>
            <person name="Kurnit D.M."/>
        </authorList>
    </citation>
    <scope>NUCLEOTIDE SEQUENCE [LARGE SCALE GENOMIC DNA]</scope>
    <source>
        <strain evidence="19 20">DSM 18488</strain>
    </source>
</reference>
<keyword evidence="8" id="KW-0418">Kinase</keyword>
<dbReference type="AlphaFoldDB" id="A0A1M7Y7V2"/>
<organism evidence="19 20">
    <name type="scientific">Desulfopila aestuarii DSM 18488</name>
    <dbReference type="NCBI Taxonomy" id="1121416"/>
    <lineage>
        <taxon>Bacteria</taxon>
        <taxon>Pseudomonadati</taxon>
        <taxon>Thermodesulfobacteriota</taxon>
        <taxon>Desulfobulbia</taxon>
        <taxon>Desulfobulbales</taxon>
        <taxon>Desulfocapsaceae</taxon>
        <taxon>Desulfopila</taxon>
    </lineage>
</organism>
<dbReference type="InterPro" id="IPR013656">
    <property type="entry name" value="PAS_4"/>
</dbReference>
<dbReference type="Gene3D" id="3.30.565.10">
    <property type="entry name" value="Histidine kinase-like ATPase, C-terminal domain"/>
    <property type="match status" value="1"/>
</dbReference>
<evidence type="ECO:0000256" key="6">
    <source>
        <dbReference type="ARBA" id="ARBA00022679"/>
    </source>
</evidence>
<keyword evidence="20" id="KW-1185">Reference proteome</keyword>
<dbReference type="Pfam" id="PF02743">
    <property type="entry name" value="dCache_1"/>
    <property type="match status" value="1"/>
</dbReference>
<evidence type="ECO:0000313" key="19">
    <source>
        <dbReference type="EMBL" id="SHO48636.1"/>
    </source>
</evidence>
<dbReference type="SUPFAM" id="SSF47384">
    <property type="entry name" value="Homodimeric domain of signal transducing histidine kinase"/>
    <property type="match status" value="1"/>
</dbReference>
<proteinExistence type="predicted"/>
<dbReference type="SUPFAM" id="SSF52172">
    <property type="entry name" value="CheY-like"/>
    <property type="match status" value="1"/>
</dbReference>
<keyword evidence="5 11" id="KW-0597">Phosphoprotein</keyword>
<dbReference type="InterPro" id="IPR003594">
    <property type="entry name" value="HATPase_dom"/>
</dbReference>
<feature type="domain" description="PAC" evidence="17">
    <location>
        <begin position="452"/>
        <end position="508"/>
    </location>
</feature>
<dbReference type="CDD" id="cd00130">
    <property type="entry name" value="PAS"/>
    <property type="match status" value="1"/>
</dbReference>
<feature type="domain" description="HAMP" evidence="18">
    <location>
        <begin position="302"/>
        <end position="354"/>
    </location>
</feature>
<dbReference type="InterPro" id="IPR035965">
    <property type="entry name" value="PAS-like_dom_sf"/>
</dbReference>
<dbReference type="SMART" id="SM00304">
    <property type="entry name" value="HAMP"/>
    <property type="match status" value="1"/>
</dbReference>
<dbReference type="EMBL" id="FRFE01000010">
    <property type="protein sequence ID" value="SHO48636.1"/>
    <property type="molecule type" value="Genomic_DNA"/>
</dbReference>
<protein>
    <recommendedName>
        <fullName evidence="3">histidine kinase</fullName>
        <ecNumber evidence="3">2.7.13.3</ecNumber>
    </recommendedName>
</protein>
<accession>A0A1M7Y7V2</accession>
<keyword evidence="10 13" id="KW-0472">Membrane</keyword>
<dbReference type="InterPro" id="IPR000014">
    <property type="entry name" value="PAS"/>
</dbReference>
<dbReference type="Pfam" id="PF02518">
    <property type="entry name" value="HATPase_c"/>
    <property type="match status" value="1"/>
</dbReference>
<keyword evidence="7 13" id="KW-0812">Transmembrane</keyword>
<keyword evidence="9 13" id="KW-1133">Transmembrane helix</keyword>
<evidence type="ECO:0000259" key="18">
    <source>
        <dbReference type="PROSITE" id="PS50885"/>
    </source>
</evidence>
<evidence type="ECO:0000256" key="10">
    <source>
        <dbReference type="ARBA" id="ARBA00023136"/>
    </source>
</evidence>
<dbReference type="NCBIfam" id="TIGR00229">
    <property type="entry name" value="sensory_box"/>
    <property type="match status" value="1"/>
</dbReference>
<feature type="transmembrane region" description="Helical" evidence="13">
    <location>
        <begin position="284"/>
        <end position="305"/>
    </location>
</feature>
<dbReference type="Gene3D" id="1.10.287.130">
    <property type="match status" value="1"/>
</dbReference>
<dbReference type="InterPro" id="IPR001789">
    <property type="entry name" value="Sig_transdc_resp-reg_receiver"/>
</dbReference>
<gene>
    <name evidence="19" type="ORF">SAMN02745220_02412</name>
</gene>
<dbReference type="PROSITE" id="PS50109">
    <property type="entry name" value="HIS_KIN"/>
    <property type="match status" value="1"/>
</dbReference>
<feature type="domain" description="PAS" evidence="16">
    <location>
        <begin position="380"/>
        <end position="451"/>
    </location>
</feature>
<comment type="subcellular location">
    <subcellularLocation>
        <location evidence="2">Cell membrane</location>
        <topology evidence="2">Multi-pass membrane protein</topology>
    </subcellularLocation>
</comment>
<evidence type="ECO:0000256" key="4">
    <source>
        <dbReference type="ARBA" id="ARBA00022475"/>
    </source>
</evidence>
<keyword evidence="6" id="KW-0808">Transferase</keyword>
<keyword evidence="12" id="KW-0175">Coiled coil</keyword>
<dbReference type="Gene3D" id="3.40.50.2300">
    <property type="match status" value="1"/>
</dbReference>
<dbReference type="InterPro" id="IPR003660">
    <property type="entry name" value="HAMP_dom"/>
</dbReference>
<name>A0A1M7Y7V2_9BACT</name>
<dbReference type="CDD" id="cd18773">
    <property type="entry name" value="PDC1_HK_sensor"/>
    <property type="match status" value="1"/>
</dbReference>
<dbReference type="InterPro" id="IPR005467">
    <property type="entry name" value="His_kinase_dom"/>
</dbReference>
<dbReference type="OrthoDB" id="9761263at2"/>
<evidence type="ECO:0000256" key="5">
    <source>
        <dbReference type="ARBA" id="ARBA00022553"/>
    </source>
</evidence>
<dbReference type="SUPFAM" id="SSF158472">
    <property type="entry name" value="HAMP domain-like"/>
    <property type="match status" value="1"/>
</dbReference>
<dbReference type="GO" id="GO:0000155">
    <property type="term" value="F:phosphorelay sensor kinase activity"/>
    <property type="evidence" value="ECO:0007669"/>
    <property type="project" value="InterPro"/>
</dbReference>
<dbReference type="SUPFAM" id="SSF55785">
    <property type="entry name" value="PYP-like sensor domain (PAS domain)"/>
    <property type="match status" value="1"/>
</dbReference>
<dbReference type="InterPro" id="IPR003661">
    <property type="entry name" value="HisK_dim/P_dom"/>
</dbReference>
<evidence type="ECO:0000259" key="17">
    <source>
        <dbReference type="PROSITE" id="PS50113"/>
    </source>
</evidence>